<reference evidence="8 9" key="1">
    <citation type="submission" date="2015-06" db="EMBL/GenBank/DDBJ databases">
        <title>Improved classification and identification of acetic acid bacteria using matrix-assisted laser desorption/ionization time-of-flight mass spectrometry; Gluconobacter nephelii and Gluconobacter uchimurae are later heterotypic synonyms of Gluconobacter japonicus and Gluconobacter oxydans, respectively.</title>
        <authorList>
            <person name="Li L."/>
            <person name="Cleenwerck I."/>
            <person name="De Vuyst L."/>
            <person name="Vandamme P."/>
        </authorList>
    </citation>
    <scope>NUCLEOTIDE SEQUENCE [LARGE SCALE GENOMIC DNA]</scope>
    <source>
        <strain evidence="8 9">LMG 1625</strain>
    </source>
</reference>
<dbReference type="GO" id="GO:0015074">
    <property type="term" value="P:DNA integration"/>
    <property type="evidence" value="ECO:0007669"/>
    <property type="project" value="UniProtKB-KW"/>
</dbReference>
<name>A0A149QRM3_9PROT</name>
<feature type="domain" description="Core-binding (CB)" evidence="7">
    <location>
        <begin position="170"/>
        <end position="266"/>
    </location>
</feature>
<evidence type="ECO:0000256" key="3">
    <source>
        <dbReference type="ARBA" id="ARBA00023125"/>
    </source>
</evidence>
<feature type="domain" description="Tyr recombinase" evidence="6">
    <location>
        <begin position="295"/>
        <end position="499"/>
    </location>
</feature>
<dbReference type="GO" id="GO:0006310">
    <property type="term" value="P:DNA recombination"/>
    <property type="evidence" value="ECO:0007669"/>
    <property type="project" value="UniProtKB-KW"/>
</dbReference>
<dbReference type="GO" id="GO:0003677">
    <property type="term" value="F:DNA binding"/>
    <property type="evidence" value="ECO:0007669"/>
    <property type="project" value="UniProtKB-UniRule"/>
</dbReference>
<dbReference type="PATRIC" id="fig|178900.5.peg.2184"/>
<dbReference type="AlphaFoldDB" id="A0A149QRM3"/>
<protein>
    <recommendedName>
        <fullName evidence="10">Tyr recombinase domain-containing protein</fullName>
    </recommendedName>
</protein>
<dbReference type="Proteomes" id="UP000075473">
    <property type="component" value="Unassembled WGS sequence"/>
</dbReference>
<dbReference type="InterPro" id="IPR002104">
    <property type="entry name" value="Integrase_catalytic"/>
</dbReference>
<sequence length="527" mass="59233">MRNMIKRGNSYSVRFNVPEDRVQDVGRVFGAKNGRKTEIVRTLQTRDYREAMKRRDVALAAIRATVDAKLVEEGLPPLSEDFTPEWWASPVKAVEAGHHYRQQIEQASDDYDPAEGLVPGTIAEGAPESEREHVRSVVTDLVLEASEKLPPAEGRRYFETVMGVVEGIATPLGPLADRWLDAQRRFRLTNGLISRHKRVLGVFGEYLLSVSGAGKGKPDAVFRTYPVQKVDKRSARRFREWLEEWKGANTVNSYLSSLRTFWTWLVDAGEAESNPWSGMSGGLKKQAKKEAIVNGRKRPFTEAELLALLKGEPTSRDPRMRMMIHEVFWMGLLTGARQNELCSLTVDRVIVPDRAGELWGIEVTEDEGKNDNAVRSIPLHPLIRPIIERRRAAAIATGEEDAPLFPECPPGGEDNKRGWTFSKHFLRYRKAVLGKAGRGTDFHSTRRCFSTFMEIALAHGATACTATVHDHLVGHHSERLAVNTYAAKQFEWPLYSDAILGMVDKGLPESVRAVLNQKAHTETFKDR</sequence>
<evidence type="ECO:0000256" key="4">
    <source>
        <dbReference type="ARBA" id="ARBA00023172"/>
    </source>
</evidence>
<dbReference type="EMBL" id="LHZA01000102">
    <property type="protein sequence ID" value="KXU99968.1"/>
    <property type="molecule type" value="Genomic_DNA"/>
</dbReference>
<dbReference type="PANTHER" id="PTHR30349">
    <property type="entry name" value="PHAGE INTEGRASE-RELATED"/>
    <property type="match status" value="1"/>
</dbReference>
<dbReference type="PROSITE" id="PS51900">
    <property type="entry name" value="CB"/>
    <property type="match status" value="1"/>
</dbReference>
<dbReference type="InterPro" id="IPR011010">
    <property type="entry name" value="DNA_brk_join_enz"/>
</dbReference>
<keyword evidence="2" id="KW-0229">DNA integration</keyword>
<evidence type="ECO:0000313" key="9">
    <source>
        <dbReference type="Proteomes" id="UP000075473"/>
    </source>
</evidence>
<dbReference type="InterPro" id="IPR010998">
    <property type="entry name" value="Integrase_recombinase_N"/>
</dbReference>
<accession>A0A149QRM3</accession>
<evidence type="ECO:0000259" key="7">
    <source>
        <dbReference type="PROSITE" id="PS51900"/>
    </source>
</evidence>
<dbReference type="InterPro" id="IPR044068">
    <property type="entry name" value="CB"/>
</dbReference>
<organism evidence="8 9">
    <name type="scientific">Acetobacter cerevisiae</name>
    <dbReference type="NCBI Taxonomy" id="178900"/>
    <lineage>
        <taxon>Bacteria</taxon>
        <taxon>Pseudomonadati</taxon>
        <taxon>Pseudomonadota</taxon>
        <taxon>Alphaproteobacteria</taxon>
        <taxon>Acetobacterales</taxon>
        <taxon>Acetobacteraceae</taxon>
        <taxon>Acetobacter</taxon>
    </lineage>
</organism>
<dbReference type="PANTHER" id="PTHR30349:SF41">
    <property type="entry name" value="INTEGRASE_RECOMBINASE PROTEIN MJ0367-RELATED"/>
    <property type="match status" value="1"/>
</dbReference>
<dbReference type="Gene3D" id="1.10.150.130">
    <property type="match status" value="1"/>
</dbReference>
<dbReference type="Gene3D" id="1.10.443.10">
    <property type="entry name" value="Intergrase catalytic core"/>
    <property type="match status" value="1"/>
</dbReference>
<dbReference type="InterPro" id="IPR050090">
    <property type="entry name" value="Tyrosine_recombinase_XerCD"/>
</dbReference>
<proteinExistence type="inferred from homology"/>
<dbReference type="InterPro" id="IPR013762">
    <property type="entry name" value="Integrase-like_cat_sf"/>
</dbReference>
<gene>
    <name evidence="8" type="ORF">AD928_02165</name>
</gene>
<keyword evidence="3 5" id="KW-0238">DNA-binding</keyword>
<evidence type="ECO:0000259" key="6">
    <source>
        <dbReference type="PROSITE" id="PS51898"/>
    </source>
</evidence>
<comment type="similarity">
    <text evidence="1">Belongs to the 'phage' integrase family.</text>
</comment>
<keyword evidence="4" id="KW-0233">DNA recombination</keyword>
<evidence type="ECO:0008006" key="10">
    <source>
        <dbReference type="Google" id="ProtNLM"/>
    </source>
</evidence>
<dbReference type="PROSITE" id="PS51898">
    <property type="entry name" value="TYR_RECOMBINASE"/>
    <property type="match status" value="1"/>
</dbReference>
<evidence type="ECO:0000256" key="1">
    <source>
        <dbReference type="ARBA" id="ARBA00008857"/>
    </source>
</evidence>
<evidence type="ECO:0000313" key="8">
    <source>
        <dbReference type="EMBL" id="KXU99968.1"/>
    </source>
</evidence>
<dbReference type="Pfam" id="PF20172">
    <property type="entry name" value="DUF6538"/>
    <property type="match status" value="1"/>
</dbReference>
<evidence type="ECO:0000256" key="2">
    <source>
        <dbReference type="ARBA" id="ARBA00022908"/>
    </source>
</evidence>
<dbReference type="RefSeq" id="WP_156470065.1">
    <property type="nucleotide sequence ID" value="NZ_LHZA01000102.1"/>
</dbReference>
<dbReference type="SUPFAM" id="SSF56349">
    <property type="entry name" value="DNA breaking-rejoining enzymes"/>
    <property type="match status" value="1"/>
</dbReference>
<dbReference type="InterPro" id="IPR046668">
    <property type="entry name" value="DUF6538"/>
</dbReference>
<evidence type="ECO:0000256" key="5">
    <source>
        <dbReference type="PROSITE-ProRule" id="PRU01248"/>
    </source>
</evidence>
<comment type="caution">
    <text evidence="8">The sequence shown here is derived from an EMBL/GenBank/DDBJ whole genome shotgun (WGS) entry which is preliminary data.</text>
</comment>